<dbReference type="Proteomes" id="UP001206692">
    <property type="component" value="Unassembled WGS sequence"/>
</dbReference>
<evidence type="ECO:0000256" key="11">
    <source>
        <dbReference type="ARBA" id="ARBA00023136"/>
    </source>
</evidence>
<evidence type="ECO:0000256" key="7">
    <source>
        <dbReference type="ARBA" id="ARBA00022475"/>
    </source>
</evidence>
<proteinExistence type="inferred from homology"/>
<evidence type="ECO:0000313" key="15">
    <source>
        <dbReference type="Proteomes" id="UP001206692"/>
    </source>
</evidence>
<comment type="similarity">
    <text evidence="3">Belongs to the multi antimicrobial extrusion (MATE) (TC 2.A.66.1) family.</text>
</comment>
<evidence type="ECO:0000256" key="13">
    <source>
        <dbReference type="SAM" id="Phobius"/>
    </source>
</evidence>
<name>A0ABT1SSF9_9FIRM</name>
<feature type="transmembrane region" description="Helical" evidence="13">
    <location>
        <begin position="276"/>
        <end position="302"/>
    </location>
</feature>
<dbReference type="PIRSF" id="PIRSF006603">
    <property type="entry name" value="DinF"/>
    <property type="match status" value="1"/>
</dbReference>
<protein>
    <recommendedName>
        <fullName evidence="4">Probable multidrug resistance protein NorM</fullName>
    </recommendedName>
    <alternativeName>
        <fullName evidence="12">Multidrug-efflux transporter</fullName>
    </alternativeName>
</protein>
<keyword evidence="7" id="KW-1003">Cell membrane</keyword>
<keyword evidence="11 13" id="KW-0472">Membrane</keyword>
<evidence type="ECO:0000256" key="2">
    <source>
        <dbReference type="ARBA" id="ARBA00004651"/>
    </source>
</evidence>
<reference evidence="14 15" key="1">
    <citation type="submission" date="2022-06" db="EMBL/GenBank/DDBJ databases">
        <title>Isolation of gut microbiota from human fecal samples.</title>
        <authorList>
            <person name="Pamer E.G."/>
            <person name="Barat B."/>
            <person name="Waligurski E."/>
            <person name="Medina S."/>
            <person name="Paddock L."/>
            <person name="Mostad J."/>
        </authorList>
    </citation>
    <scope>NUCLEOTIDE SEQUENCE [LARGE SCALE GENOMIC DNA]</scope>
    <source>
        <strain evidence="14 15">DFI.1.1</strain>
    </source>
</reference>
<evidence type="ECO:0000256" key="8">
    <source>
        <dbReference type="ARBA" id="ARBA00022692"/>
    </source>
</evidence>
<sequence>MFPHRSQWRHFLTLFFPLLLTQMAQVGTSVFSSIFSGRAGTVDLAGVAVAVNIWIPVFAGLCGLFFGISPIIAQLRGAQKTDEIPVYIMQGLYLSLAFTVVIFLAGYVLLPPFLDFMGLEPRVHYIAWGYLKALSLGLVPICLQATMRYVVDAHGKTQVSMAILMTNLVLTIILFRLLIFGAGPIPAMGGIGTGYAITIAGWVSFLLFVAVLTFMEPFRSYGLWRRLRPFSWYHAYHQLELGIPIFIAVFCETSLFSIVSLLMAEFGTLYLAANQAAISFTTLTYTIPWSISLAATIVIGYEVGAKNYHGARQYAVLCQITALIIAVGVTLFTYVFVDDISAIFTTDAETFRVLRTFLLCAVAFAFCDAMGTPVQGILRGYKDVRIITYIAFITYWFISIPMGYAMAHLTPYGPFGYWLSLIISLAINAAALNWRLWKQTAWRFS</sequence>
<evidence type="ECO:0000256" key="10">
    <source>
        <dbReference type="ARBA" id="ARBA00023065"/>
    </source>
</evidence>
<evidence type="ECO:0000313" key="14">
    <source>
        <dbReference type="EMBL" id="MCQ5342729.1"/>
    </source>
</evidence>
<dbReference type="RefSeq" id="WP_062412059.1">
    <property type="nucleotide sequence ID" value="NZ_JAJCIO010000010.1"/>
</dbReference>
<evidence type="ECO:0000256" key="5">
    <source>
        <dbReference type="ARBA" id="ARBA00022448"/>
    </source>
</evidence>
<comment type="function">
    <text evidence="1">Multidrug efflux pump.</text>
</comment>
<comment type="subcellular location">
    <subcellularLocation>
        <location evidence="2">Cell membrane</location>
        <topology evidence="2">Multi-pass membrane protein</topology>
    </subcellularLocation>
</comment>
<dbReference type="NCBIfam" id="TIGR00797">
    <property type="entry name" value="matE"/>
    <property type="match status" value="1"/>
</dbReference>
<feature type="transmembrane region" description="Helical" evidence="13">
    <location>
        <begin position="415"/>
        <end position="437"/>
    </location>
</feature>
<evidence type="ECO:0000256" key="1">
    <source>
        <dbReference type="ARBA" id="ARBA00003408"/>
    </source>
</evidence>
<feature type="transmembrane region" description="Helical" evidence="13">
    <location>
        <begin position="239"/>
        <end position="264"/>
    </location>
</feature>
<dbReference type="EMBL" id="JANGEW010000011">
    <property type="protein sequence ID" value="MCQ5342729.1"/>
    <property type="molecule type" value="Genomic_DNA"/>
</dbReference>
<keyword evidence="6" id="KW-0050">Antiport</keyword>
<evidence type="ECO:0000256" key="12">
    <source>
        <dbReference type="ARBA" id="ARBA00031636"/>
    </source>
</evidence>
<keyword evidence="10" id="KW-0406">Ion transport</keyword>
<keyword evidence="5" id="KW-0813">Transport</keyword>
<feature type="transmembrane region" description="Helical" evidence="13">
    <location>
        <begin position="163"/>
        <end position="183"/>
    </location>
</feature>
<evidence type="ECO:0000256" key="9">
    <source>
        <dbReference type="ARBA" id="ARBA00022989"/>
    </source>
</evidence>
<dbReference type="InterPro" id="IPR002528">
    <property type="entry name" value="MATE_fam"/>
</dbReference>
<organism evidence="14 15">
    <name type="scientific">Megasphaera massiliensis</name>
    <dbReference type="NCBI Taxonomy" id="1232428"/>
    <lineage>
        <taxon>Bacteria</taxon>
        <taxon>Bacillati</taxon>
        <taxon>Bacillota</taxon>
        <taxon>Negativicutes</taxon>
        <taxon>Veillonellales</taxon>
        <taxon>Veillonellaceae</taxon>
        <taxon>Megasphaera</taxon>
    </lineage>
</organism>
<keyword evidence="15" id="KW-1185">Reference proteome</keyword>
<keyword evidence="9 13" id="KW-1133">Transmembrane helix</keyword>
<feature type="transmembrane region" description="Helical" evidence="13">
    <location>
        <begin position="195"/>
        <end position="218"/>
    </location>
</feature>
<feature type="transmembrane region" description="Helical" evidence="13">
    <location>
        <begin position="130"/>
        <end position="151"/>
    </location>
</feature>
<dbReference type="Pfam" id="PF01554">
    <property type="entry name" value="MatE"/>
    <property type="match status" value="2"/>
</dbReference>
<dbReference type="PANTHER" id="PTHR43298:SF2">
    <property type="entry name" value="FMN_FAD EXPORTER YEEO-RELATED"/>
    <property type="match status" value="1"/>
</dbReference>
<feature type="transmembrane region" description="Helical" evidence="13">
    <location>
        <begin position="386"/>
        <end position="409"/>
    </location>
</feature>
<dbReference type="CDD" id="cd13131">
    <property type="entry name" value="MATE_NorM_like"/>
    <property type="match status" value="1"/>
</dbReference>
<evidence type="ECO:0000256" key="6">
    <source>
        <dbReference type="ARBA" id="ARBA00022449"/>
    </source>
</evidence>
<comment type="caution">
    <text evidence="14">The sequence shown here is derived from an EMBL/GenBank/DDBJ whole genome shotgun (WGS) entry which is preliminary data.</text>
</comment>
<evidence type="ECO:0000256" key="4">
    <source>
        <dbReference type="ARBA" id="ARBA00020268"/>
    </source>
</evidence>
<dbReference type="InterPro" id="IPR050222">
    <property type="entry name" value="MATE_MdtK"/>
</dbReference>
<keyword evidence="8 13" id="KW-0812">Transmembrane</keyword>
<gene>
    <name evidence="14" type="ORF">NE675_06735</name>
</gene>
<feature type="transmembrane region" description="Helical" evidence="13">
    <location>
        <begin position="84"/>
        <end position="110"/>
    </location>
</feature>
<feature type="transmembrane region" description="Helical" evidence="13">
    <location>
        <begin position="314"/>
        <end position="336"/>
    </location>
</feature>
<dbReference type="InterPro" id="IPR048279">
    <property type="entry name" value="MdtK-like"/>
</dbReference>
<evidence type="ECO:0000256" key="3">
    <source>
        <dbReference type="ARBA" id="ARBA00010199"/>
    </source>
</evidence>
<feature type="transmembrane region" description="Helical" evidence="13">
    <location>
        <begin position="49"/>
        <end position="72"/>
    </location>
</feature>
<dbReference type="PANTHER" id="PTHR43298">
    <property type="entry name" value="MULTIDRUG RESISTANCE PROTEIN NORM-RELATED"/>
    <property type="match status" value="1"/>
</dbReference>
<feature type="transmembrane region" description="Helical" evidence="13">
    <location>
        <begin position="356"/>
        <end position="374"/>
    </location>
</feature>
<accession>A0ABT1SSF9</accession>